<name>A0A1G4J7Y1_9SACH</name>
<organism evidence="1 2">
    <name type="scientific">Lachancea dasiensis</name>
    <dbReference type="NCBI Taxonomy" id="1072105"/>
    <lineage>
        <taxon>Eukaryota</taxon>
        <taxon>Fungi</taxon>
        <taxon>Dikarya</taxon>
        <taxon>Ascomycota</taxon>
        <taxon>Saccharomycotina</taxon>
        <taxon>Saccharomycetes</taxon>
        <taxon>Saccharomycetales</taxon>
        <taxon>Saccharomycetaceae</taxon>
        <taxon>Lachancea</taxon>
    </lineage>
</organism>
<reference evidence="1 2" key="1">
    <citation type="submission" date="2016-03" db="EMBL/GenBank/DDBJ databases">
        <authorList>
            <person name="Devillers H."/>
        </authorList>
    </citation>
    <scope>NUCLEOTIDE SEQUENCE [LARGE SCALE GENOMIC DNA]</scope>
    <source>
        <strain evidence="1">CBS 10888</strain>
    </source>
</reference>
<gene>
    <name evidence="1" type="ORF">LADA_0D11100G</name>
</gene>
<proteinExistence type="predicted"/>
<dbReference type="EMBL" id="LT598454">
    <property type="protein sequence ID" value="SCU85954.1"/>
    <property type="molecule type" value="Genomic_DNA"/>
</dbReference>
<evidence type="ECO:0000313" key="1">
    <source>
        <dbReference type="EMBL" id="SCU85954.1"/>
    </source>
</evidence>
<keyword evidence="2" id="KW-1185">Reference proteome</keyword>
<sequence length="340" mass="39346">MNKTISRCLDVIAADHITLKQLLRRILAIYGIVGAATLPKLKRHNALNGHTRLQLLLRNAKIASLVCCLVNIHPLLYKLLRTRWLSFNALIVAATKLQIPPWISTYILFESLVDRIYSSDVIRGITPHFSNGTWNTLRQALLSLLIPLLRDTRPSRAKTIIFERKSLWKNFGSLFLLWNVISVYQFSKSLLYRRKGQEKRQNGDKRSSQGFYTLKDNLKEINELSTSRSVREKIISCSLRQNLPTTIKWALWRQLLWSILGPNHTLRSHLHISTVLMIGFYVLDNGTNQMYIRAGVLKYLVRLLITDRLLGNPHWQTVALWLGSNLALRNYTRERRLITS</sequence>
<dbReference type="Proteomes" id="UP000190274">
    <property type="component" value="Chromosome D"/>
</dbReference>
<accession>A0A1G4J7Y1</accession>
<dbReference type="AlphaFoldDB" id="A0A1G4J7Y1"/>
<protein>
    <submittedName>
        <fullName evidence="1">LADA_0D11100g1_1</fullName>
    </submittedName>
</protein>
<dbReference type="OrthoDB" id="4063341at2759"/>
<evidence type="ECO:0000313" key="2">
    <source>
        <dbReference type="Proteomes" id="UP000190274"/>
    </source>
</evidence>